<dbReference type="InterPro" id="IPR050330">
    <property type="entry name" value="Bact_OuterMem_StrucFunc"/>
</dbReference>
<dbReference type="InterPro" id="IPR006690">
    <property type="entry name" value="OMPA-like_CS"/>
</dbReference>
<keyword evidence="5" id="KW-1133">Transmembrane helix</keyword>
<dbReference type="EMBL" id="SLWX01000001">
    <property type="protein sequence ID" value="TCO78217.1"/>
    <property type="molecule type" value="Genomic_DNA"/>
</dbReference>
<feature type="domain" description="OmpA-like" evidence="7">
    <location>
        <begin position="106"/>
        <end position="223"/>
    </location>
</feature>
<evidence type="ECO:0000256" key="4">
    <source>
        <dbReference type="PROSITE-ProRule" id="PRU00473"/>
    </source>
</evidence>
<feature type="transmembrane region" description="Helical" evidence="5">
    <location>
        <begin position="66"/>
        <end position="84"/>
    </location>
</feature>
<dbReference type="Pfam" id="PF00691">
    <property type="entry name" value="OmpA"/>
    <property type="match status" value="1"/>
</dbReference>
<organism evidence="8 9">
    <name type="scientific">Chromatocurvus halotolerans</name>
    <dbReference type="NCBI Taxonomy" id="1132028"/>
    <lineage>
        <taxon>Bacteria</taxon>
        <taxon>Pseudomonadati</taxon>
        <taxon>Pseudomonadota</taxon>
        <taxon>Gammaproteobacteria</taxon>
        <taxon>Cellvibrionales</taxon>
        <taxon>Halieaceae</taxon>
        <taxon>Chromatocurvus</taxon>
    </lineage>
</organism>
<dbReference type="OrthoDB" id="9782229at2"/>
<dbReference type="PANTHER" id="PTHR30329">
    <property type="entry name" value="STATOR ELEMENT OF FLAGELLAR MOTOR COMPLEX"/>
    <property type="match status" value="1"/>
</dbReference>
<dbReference type="CDD" id="cd07185">
    <property type="entry name" value="OmpA_C-like"/>
    <property type="match status" value="1"/>
</dbReference>
<evidence type="ECO:0000256" key="5">
    <source>
        <dbReference type="SAM" id="Phobius"/>
    </source>
</evidence>
<gene>
    <name evidence="8" type="ORF">EV688_10130</name>
</gene>
<comment type="subcellular location">
    <subcellularLocation>
        <location evidence="1">Cell outer membrane</location>
    </subcellularLocation>
</comment>
<comment type="caution">
    <text evidence="8">The sequence shown here is derived from an EMBL/GenBank/DDBJ whole genome shotgun (WGS) entry which is preliminary data.</text>
</comment>
<dbReference type="GO" id="GO:0009279">
    <property type="term" value="C:cell outer membrane"/>
    <property type="evidence" value="ECO:0007669"/>
    <property type="project" value="UniProtKB-SubCell"/>
</dbReference>
<proteinExistence type="predicted"/>
<evidence type="ECO:0000259" key="7">
    <source>
        <dbReference type="PROSITE" id="PS51123"/>
    </source>
</evidence>
<dbReference type="PRINTS" id="PR01021">
    <property type="entry name" value="OMPADOMAIN"/>
</dbReference>
<dbReference type="PANTHER" id="PTHR30329:SF21">
    <property type="entry name" value="LIPOPROTEIN YIAD-RELATED"/>
    <property type="match status" value="1"/>
</dbReference>
<evidence type="ECO:0000313" key="9">
    <source>
        <dbReference type="Proteomes" id="UP000294980"/>
    </source>
</evidence>
<sequence>MQGPHITRMAASALLTVALAACTTYDPYTRDAQTSKATTGAVIGGIAGAVVGIAASDGSKERRKRALIGAGVGALAGGSVGYYMDQQEARLRRQLEGTGVSVTRHGDNITLNMPNNITFASDQSTLKPEFPPVLDSVGMVLQEFEKTLIEVAGHTDSTGNENYNQRLSEQRATAVSQYLRGQGIMEQRIISRGYGEGYPVASNGTAEGRALNRRVELTLVPLTESGA</sequence>
<feature type="signal peptide" evidence="6">
    <location>
        <begin position="1"/>
        <end position="20"/>
    </location>
</feature>
<protein>
    <submittedName>
        <fullName evidence="8">Outer membrane protein OmpA-like peptidoglycan-associated protein</fullName>
    </submittedName>
</protein>
<evidence type="ECO:0000256" key="6">
    <source>
        <dbReference type="SAM" id="SignalP"/>
    </source>
</evidence>
<keyword evidence="3" id="KW-0998">Cell outer membrane</keyword>
<keyword evidence="5" id="KW-0812">Transmembrane</keyword>
<feature type="transmembrane region" description="Helical" evidence="5">
    <location>
        <begin position="36"/>
        <end position="54"/>
    </location>
</feature>
<dbReference type="PRINTS" id="PR01023">
    <property type="entry name" value="NAFLGMOTY"/>
</dbReference>
<keyword evidence="6" id="KW-0732">Signal</keyword>
<dbReference type="InterPro" id="IPR006664">
    <property type="entry name" value="OMP_bac"/>
</dbReference>
<dbReference type="RefSeq" id="WP_117316187.1">
    <property type="nucleotide sequence ID" value="NZ_QQSW01000006.1"/>
</dbReference>
<dbReference type="InterPro" id="IPR036737">
    <property type="entry name" value="OmpA-like_sf"/>
</dbReference>
<dbReference type="SUPFAM" id="SSF103088">
    <property type="entry name" value="OmpA-like"/>
    <property type="match status" value="1"/>
</dbReference>
<keyword evidence="9" id="KW-1185">Reference proteome</keyword>
<evidence type="ECO:0000256" key="2">
    <source>
        <dbReference type="ARBA" id="ARBA00023136"/>
    </source>
</evidence>
<dbReference type="PROSITE" id="PS51123">
    <property type="entry name" value="OMPA_2"/>
    <property type="match status" value="1"/>
</dbReference>
<dbReference type="AlphaFoldDB" id="A0A4R2KZ71"/>
<keyword evidence="2 4" id="KW-0472">Membrane</keyword>
<feature type="chain" id="PRO_5020950801" evidence="6">
    <location>
        <begin position="21"/>
        <end position="227"/>
    </location>
</feature>
<dbReference type="Pfam" id="PF13488">
    <property type="entry name" value="Gly-zipper_Omp"/>
    <property type="match status" value="1"/>
</dbReference>
<accession>A0A4R2KZ71</accession>
<dbReference type="Gene3D" id="3.30.1330.60">
    <property type="entry name" value="OmpA-like domain"/>
    <property type="match status" value="1"/>
</dbReference>
<evidence type="ECO:0000256" key="1">
    <source>
        <dbReference type="ARBA" id="ARBA00004442"/>
    </source>
</evidence>
<evidence type="ECO:0000256" key="3">
    <source>
        <dbReference type="ARBA" id="ARBA00023237"/>
    </source>
</evidence>
<evidence type="ECO:0000313" key="8">
    <source>
        <dbReference type="EMBL" id="TCO78217.1"/>
    </source>
</evidence>
<dbReference type="PROSITE" id="PS01068">
    <property type="entry name" value="OMPA_1"/>
    <property type="match status" value="1"/>
</dbReference>
<dbReference type="InterPro" id="IPR039567">
    <property type="entry name" value="Gly-zipper"/>
</dbReference>
<dbReference type="Proteomes" id="UP000294980">
    <property type="component" value="Unassembled WGS sequence"/>
</dbReference>
<dbReference type="InterPro" id="IPR006665">
    <property type="entry name" value="OmpA-like"/>
</dbReference>
<reference evidence="8 9" key="1">
    <citation type="submission" date="2019-03" db="EMBL/GenBank/DDBJ databases">
        <title>Genomic Encyclopedia of Type Strains, Phase IV (KMG-IV): sequencing the most valuable type-strain genomes for metagenomic binning, comparative biology and taxonomic classification.</title>
        <authorList>
            <person name="Goeker M."/>
        </authorList>
    </citation>
    <scope>NUCLEOTIDE SEQUENCE [LARGE SCALE GENOMIC DNA]</scope>
    <source>
        <strain evidence="8 9">DSM 23344</strain>
    </source>
</reference>
<name>A0A4R2KZ71_9GAMM</name>